<comment type="caution">
    <text evidence="1">The sequence shown here is derived from an EMBL/GenBank/DDBJ whole genome shotgun (WGS) entry which is preliminary data.</text>
</comment>
<evidence type="ECO:0000313" key="2">
    <source>
        <dbReference type="Proteomes" id="UP000298416"/>
    </source>
</evidence>
<gene>
    <name evidence="1" type="ORF">SASPL_118066</name>
</gene>
<protein>
    <submittedName>
        <fullName evidence="1">Uncharacterized protein</fullName>
    </submittedName>
</protein>
<proteinExistence type="predicted"/>
<evidence type="ECO:0000313" key="1">
    <source>
        <dbReference type="EMBL" id="KAG6421510.1"/>
    </source>
</evidence>
<accession>A0A8X8XX06</accession>
<dbReference type="AlphaFoldDB" id="A0A8X8XX06"/>
<keyword evidence="2" id="KW-1185">Reference proteome</keyword>
<reference evidence="1" key="1">
    <citation type="submission" date="2018-01" db="EMBL/GenBank/DDBJ databases">
        <authorList>
            <person name="Mao J.F."/>
        </authorList>
    </citation>
    <scope>NUCLEOTIDE SEQUENCE</scope>
    <source>
        <strain evidence="1">Huo1</strain>
        <tissue evidence="1">Leaf</tissue>
    </source>
</reference>
<dbReference type="Proteomes" id="UP000298416">
    <property type="component" value="Unassembled WGS sequence"/>
</dbReference>
<dbReference type="EMBL" id="PNBA02000006">
    <property type="protein sequence ID" value="KAG6421510.1"/>
    <property type="molecule type" value="Genomic_DNA"/>
</dbReference>
<organism evidence="1">
    <name type="scientific">Salvia splendens</name>
    <name type="common">Scarlet sage</name>
    <dbReference type="NCBI Taxonomy" id="180675"/>
    <lineage>
        <taxon>Eukaryota</taxon>
        <taxon>Viridiplantae</taxon>
        <taxon>Streptophyta</taxon>
        <taxon>Embryophyta</taxon>
        <taxon>Tracheophyta</taxon>
        <taxon>Spermatophyta</taxon>
        <taxon>Magnoliopsida</taxon>
        <taxon>eudicotyledons</taxon>
        <taxon>Gunneridae</taxon>
        <taxon>Pentapetalae</taxon>
        <taxon>asterids</taxon>
        <taxon>lamiids</taxon>
        <taxon>Lamiales</taxon>
        <taxon>Lamiaceae</taxon>
        <taxon>Nepetoideae</taxon>
        <taxon>Mentheae</taxon>
        <taxon>Salviinae</taxon>
        <taxon>Salvia</taxon>
        <taxon>Salvia subgen. Calosphace</taxon>
        <taxon>core Calosphace</taxon>
    </lineage>
</organism>
<reference evidence="1" key="2">
    <citation type="submission" date="2020-08" db="EMBL/GenBank/DDBJ databases">
        <title>Plant Genome Project.</title>
        <authorList>
            <person name="Zhang R.-G."/>
        </authorList>
    </citation>
    <scope>NUCLEOTIDE SEQUENCE</scope>
    <source>
        <strain evidence="1">Huo1</strain>
        <tissue evidence="1">Leaf</tissue>
    </source>
</reference>
<sequence length="139" mass="16151">MFGCRVIRAFHLGLQTEQFTNPNPTLLLPLPPLHHQNRRHRRHCRGLRRQRRLRQNIRPRVSTRRRRSKQPLCSLRLAVCGADRNTVLMPRRALPQLSDLGSSCQKIWKDRIKTEKSTEIGEADFGELTGEARNDGGRI</sequence>
<name>A0A8X8XX06_SALSN</name>